<feature type="compositionally biased region" description="Polar residues" evidence="5">
    <location>
        <begin position="229"/>
        <end position="253"/>
    </location>
</feature>
<sequence>MANTNKRPLSPTIAQSLPYSTKQPPRKQRSRKPPILEHSNNNHTPGRRTGTPQANHISASAPPTATLPESHQPFAVSVITSLMSGFTAKSTFRDGPWRDSTGGTRTITGIAPVAVGPNRTQNTNLMTMSTVPPAMSRSFGSFDGLAPPSLSSSSLLSSPSSRQIEDHPPIAPPLLSRESMSTASESTDSSPTTTSSTFDSPIIVETSPDSSPESPSSIMPLPSLKSSHQDQGSVNQSFLRPMSPNANPGPTESSNRRAKNLKNLSLRLPASPFRPPLSTAPIAESGRHLSEPSSPVRPHSRGSKRRPPNLTIQTPGFQRPYSSNGTRVVPPTPSVRPTLRHIESSPSLNSILSPTHTNPMMPAPFPSKPFSLGTWCDADLGKASNQTNFNPNEPLIEFGEEDDCPISRESRKGSERGYPDGPIRIYDSGLWLYLEPNEEEASKFDVVFNVAKEVNNPFSTDGPKHDTVMSVWKATLAQSNAALRGEDPDTACSELSFKSALESLSDECPPTPKANRPEPEYIHVPWDHNSEILDDLFPLCEIIDNRISKGKRVLIHCQLGVSRSASLVIAYGLYKNTHLDFNAVYGMVKERSCWVGPNMSLIYQLTDFRTKIRGGTITRSPADYNEAMRTAQSSHTQTTDIEREIAHSKAAASTPNNGKPVVDPSKLFTQVNPFSPDTSSNRVRRHITPRPLPLREKFHTIHSLRNSPCHDGPTATTATTTTTTTTTTTFQRPSVRSALQMDLVMQDVPPSPSFFSPKASEFIAAPFPRSKAGDITFEKFANLQSPNLVRRPSMNDPRSPQRRAEPIIMRSIDEFL</sequence>
<feature type="region of interest" description="Disordered" evidence="5">
    <location>
        <begin position="89"/>
        <end position="109"/>
    </location>
</feature>
<dbReference type="PROSITE" id="PS00383">
    <property type="entry name" value="TYR_PHOSPHATASE_1"/>
    <property type="match status" value="1"/>
</dbReference>
<feature type="compositionally biased region" description="Low complexity" evidence="5">
    <location>
        <begin position="179"/>
        <end position="200"/>
    </location>
</feature>
<keyword evidence="9" id="KW-1185">Reference proteome</keyword>
<feature type="compositionally biased region" description="Polar residues" evidence="5">
    <location>
        <begin position="38"/>
        <end position="69"/>
    </location>
</feature>
<dbReference type="PANTHER" id="PTHR10159:SF519">
    <property type="entry name" value="DUAL SPECIFICITY PROTEIN PHOSPHATASE MPK3"/>
    <property type="match status" value="1"/>
</dbReference>
<dbReference type="EMBL" id="GG704911">
    <property type="protein sequence ID" value="EAS36618.3"/>
    <property type="molecule type" value="Genomic_DNA"/>
</dbReference>
<dbReference type="GO" id="GO:0008330">
    <property type="term" value="F:protein tyrosine/threonine phosphatase activity"/>
    <property type="evidence" value="ECO:0007669"/>
    <property type="project" value="TreeGrafter"/>
</dbReference>
<feature type="domain" description="Tyrosine-protein phosphatase" evidence="6">
    <location>
        <begin position="421"/>
        <end position="614"/>
    </location>
</feature>
<feature type="compositionally biased region" description="Low complexity" evidence="5">
    <location>
        <begin position="714"/>
        <end position="724"/>
    </location>
</feature>
<feature type="compositionally biased region" description="Polar residues" evidence="5">
    <location>
        <begin position="310"/>
        <end position="325"/>
    </location>
</feature>
<dbReference type="GeneID" id="4567115"/>
<comment type="similarity">
    <text evidence="1">Belongs to the protein-tyrosine phosphatase family. Non-receptor class dual specificity subfamily.</text>
</comment>
<dbReference type="InParanoid" id="J3KKD3"/>
<dbReference type="GO" id="GO:0005634">
    <property type="term" value="C:nucleus"/>
    <property type="evidence" value="ECO:0007669"/>
    <property type="project" value="TreeGrafter"/>
</dbReference>
<reference evidence="9" key="2">
    <citation type="journal article" date="2010" name="Genome Res.">
        <title>Population genomic sequencing of Coccidioides fungi reveals recent hybridization and transposon control.</title>
        <authorList>
            <person name="Neafsey D.E."/>
            <person name="Barker B.M."/>
            <person name="Sharpton T.J."/>
            <person name="Stajich J.E."/>
            <person name="Park D.J."/>
            <person name="Whiston E."/>
            <person name="Hung C.-Y."/>
            <person name="McMahan C."/>
            <person name="White J."/>
            <person name="Sykes S."/>
            <person name="Heiman D."/>
            <person name="Young S."/>
            <person name="Zeng Q."/>
            <person name="Abouelleil A."/>
            <person name="Aftuck L."/>
            <person name="Bessette D."/>
            <person name="Brown A."/>
            <person name="FitzGerald M."/>
            <person name="Lui A."/>
            <person name="Macdonald J.P."/>
            <person name="Priest M."/>
            <person name="Orbach M.J."/>
            <person name="Galgiani J.N."/>
            <person name="Kirkland T.N."/>
            <person name="Cole G.T."/>
            <person name="Birren B.W."/>
            <person name="Henn M.R."/>
            <person name="Taylor J.W."/>
            <person name="Rounsley S.D."/>
        </authorList>
    </citation>
    <scope>GENOME REANNOTATION</scope>
    <source>
        <strain evidence="9">RS</strain>
    </source>
</reference>
<dbReference type="OMA" id="KDFNAMY"/>
<protein>
    <recommendedName>
        <fullName evidence="2">protein-tyrosine-phosphatase</fullName>
        <ecNumber evidence="2">3.1.3.48</ecNumber>
    </recommendedName>
</protein>
<dbReference type="STRING" id="246410.J3KKD3"/>
<name>J3KKD3_COCIM</name>
<dbReference type="VEuPathDB" id="FungiDB:CIMG_01972"/>
<accession>J3KKD3</accession>
<dbReference type="InterPro" id="IPR000387">
    <property type="entry name" value="Tyr_Pase_dom"/>
</dbReference>
<dbReference type="InterPro" id="IPR029021">
    <property type="entry name" value="Prot-tyrosine_phosphatase-like"/>
</dbReference>
<dbReference type="Proteomes" id="UP000001261">
    <property type="component" value="Unassembled WGS sequence"/>
</dbReference>
<keyword evidence="3" id="KW-0378">Hydrolase</keyword>
<evidence type="ECO:0000256" key="2">
    <source>
        <dbReference type="ARBA" id="ARBA00013064"/>
    </source>
</evidence>
<evidence type="ECO:0000256" key="4">
    <source>
        <dbReference type="ARBA" id="ARBA00022912"/>
    </source>
</evidence>
<dbReference type="SMART" id="SM00195">
    <property type="entry name" value="DSPc"/>
    <property type="match status" value="1"/>
</dbReference>
<dbReference type="CDD" id="cd14521">
    <property type="entry name" value="DSP_fungal_SDP1-like"/>
    <property type="match status" value="1"/>
</dbReference>
<evidence type="ECO:0000256" key="3">
    <source>
        <dbReference type="ARBA" id="ARBA00022801"/>
    </source>
</evidence>
<feature type="domain" description="Tyrosine specific protein phosphatases" evidence="7">
    <location>
        <begin position="534"/>
        <end position="591"/>
    </location>
</feature>
<dbReference type="InterPro" id="IPR016130">
    <property type="entry name" value="Tyr_Pase_AS"/>
</dbReference>
<proteinExistence type="inferred from homology"/>
<dbReference type="InterPro" id="IPR020422">
    <property type="entry name" value="TYR_PHOSPHATASE_DUAL_dom"/>
</dbReference>
<feature type="compositionally biased region" description="Low complexity" evidence="5">
    <location>
        <begin position="147"/>
        <end position="161"/>
    </location>
</feature>
<dbReference type="GO" id="GO:0043409">
    <property type="term" value="P:negative regulation of MAPK cascade"/>
    <property type="evidence" value="ECO:0007669"/>
    <property type="project" value="TreeGrafter"/>
</dbReference>
<feature type="region of interest" description="Disordered" evidence="5">
    <location>
        <begin position="1"/>
        <end position="69"/>
    </location>
</feature>
<dbReference type="GO" id="GO:0017017">
    <property type="term" value="F:MAP kinase tyrosine/serine/threonine phosphatase activity"/>
    <property type="evidence" value="ECO:0007669"/>
    <property type="project" value="TreeGrafter"/>
</dbReference>
<feature type="region of interest" description="Disordered" evidence="5">
    <location>
        <begin position="704"/>
        <end position="724"/>
    </location>
</feature>
<dbReference type="OrthoDB" id="426001at2759"/>
<evidence type="ECO:0000313" key="8">
    <source>
        <dbReference type="EMBL" id="EAS36618.3"/>
    </source>
</evidence>
<evidence type="ECO:0000259" key="7">
    <source>
        <dbReference type="PROSITE" id="PS50056"/>
    </source>
</evidence>
<evidence type="ECO:0000256" key="5">
    <source>
        <dbReference type="SAM" id="MobiDB-lite"/>
    </source>
</evidence>
<feature type="compositionally biased region" description="Basic residues" evidence="5">
    <location>
        <begin position="298"/>
        <end position="307"/>
    </location>
</feature>
<feature type="region of interest" description="Disordered" evidence="5">
    <location>
        <begin position="147"/>
        <end position="349"/>
    </location>
</feature>
<evidence type="ECO:0000256" key="1">
    <source>
        <dbReference type="ARBA" id="ARBA00008601"/>
    </source>
</evidence>
<evidence type="ECO:0000313" key="9">
    <source>
        <dbReference type="Proteomes" id="UP000001261"/>
    </source>
</evidence>
<dbReference type="InterPro" id="IPR000340">
    <property type="entry name" value="Dual-sp_phosphatase_cat-dom"/>
</dbReference>
<dbReference type="EC" id="3.1.3.48" evidence="2"/>
<reference evidence="9" key="1">
    <citation type="journal article" date="2009" name="Genome Res.">
        <title>Comparative genomic analyses of the human fungal pathogens Coccidioides and their relatives.</title>
        <authorList>
            <person name="Sharpton T.J."/>
            <person name="Stajich J.E."/>
            <person name="Rounsley S.D."/>
            <person name="Gardner M.J."/>
            <person name="Wortman J.R."/>
            <person name="Jordar V.S."/>
            <person name="Maiti R."/>
            <person name="Kodira C.D."/>
            <person name="Neafsey D.E."/>
            <person name="Zeng Q."/>
            <person name="Hung C.-Y."/>
            <person name="McMahan C."/>
            <person name="Muszewska A."/>
            <person name="Grynberg M."/>
            <person name="Mandel M.A."/>
            <person name="Kellner E.M."/>
            <person name="Barker B.M."/>
            <person name="Galgiani J.N."/>
            <person name="Orbach M.J."/>
            <person name="Kirkland T.N."/>
            <person name="Cole G.T."/>
            <person name="Henn M.R."/>
            <person name="Birren B.W."/>
            <person name="Taylor J.W."/>
        </authorList>
    </citation>
    <scope>NUCLEOTIDE SEQUENCE [LARGE SCALE GENOMIC DNA]</scope>
    <source>
        <strain evidence="9">RS</strain>
    </source>
</reference>
<dbReference type="PANTHER" id="PTHR10159">
    <property type="entry name" value="DUAL SPECIFICITY PROTEIN PHOSPHATASE"/>
    <property type="match status" value="1"/>
</dbReference>
<dbReference type="AlphaFoldDB" id="J3KKD3"/>
<dbReference type="Gene3D" id="3.90.190.10">
    <property type="entry name" value="Protein tyrosine phosphatase superfamily"/>
    <property type="match status" value="1"/>
</dbReference>
<dbReference type="PROSITE" id="PS50054">
    <property type="entry name" value="TYR_PHOSPHATASE_DUAL"/>
    <property type="match status" value="1"/>
</dbReference>
<dbReference type="Pfam" id="PF00782">
    <property type="entry name" value="DSPc"/>
    <property type="match status" value="1"/>
</dbReference>
<dbReference type="PROSITE" id="PS50056">
    <property type="entry name" value="TYR_PHOSPHATASE_2"/>
    <property type="match status" value="1"/>
</dbReference>
<keyword evidence="4" id="KW-0904">Protein phosphatase</keyword>
<gene>
    <name evidence="8" type="ORF">CIMG_01972</name>
</gene>
<dbReference type="RefSeq" id="XP_001248201.2">
    <property type="nucleotide sequence ID" value="XM_001248200.2"/>
</dbReference>
<dbReference type="GO" id="GO:0033550">
    <property type="term" value="F:MAP kinase tyrosine phosphatase activity"/>
    <property type="evidence" value="ECO:0007669"/>
    <property type="project" value="TreeGrafter"/>
</dbReference>
<dbReference type="GO" id="GO:0005829">
    <property type="term" value="C:cytosol"/>
    <property type="evidence" value="ECO:0007669"/>
    <property type="project" value="TreeGrafter"/>
</dbReference>
<dbReference type="SUPFAM" id="SSF52799">
    <property type="entry name" value="(Phosphotyrosine protein) phosphatases II"/>
    <property type="match status" value="1"/>
</dbReference>
<feature type="compositionally biased region" description="Low complexity" evidence="5">
    <location>
        <begin position="207"/>
        <end position="226"/>
    </location>
</feature>
<dbReference type="KEGG" id="cim:CIMG_01972"/>
<feature type="compositionally biased region" description="Polar residues" evidence="5">
    <location>
        <begin position="1"/>
        <end position="21"/>
    </location>
</feature>
<organism evidence="8 9">
    <name type="scientific">Coccidioides immitis (strain RS)</name>
    <name type="common">Valley fever fungus</name>
    <dbReference type="NCBI Taxonomy" id="246410"/>
    <lineage>
        <taxon>Eukaryota</taxon>
        <taxon>Fungi</taxon>
        <taxon>Dikarya</taxon>
        <taxon>Ascomycota</taxon>
        <taxon>Pezizomycotina</taxon>
        <taxon>Eurotiomycetes</taxon>
        <taxon>Eurotiomycetidae</taxon>
        <taxon>Onygenales</taxon>
        <taxon>Onygenaceae</taxon>
        <taxon>Coccidioides</taxon>
    </lineage>
</organism>
<evidence type="ECO:0000259" key="6">
    <source>
        <dbReference type="PROSITE" id="PS50054"/>
    </source>
</evidence>